<organism evidence="1 2">
    <name type="scientific">Bradyrhizobium ottawaense</name>
    <dbReference type="NCBI Taxonomy" id="931866"/>
    <lineage>
        <taxon>Bacteria</taxon>
        <taxon>Pseudomonadati</taxon>
        <taxon>Pseudomonadota</taxon>
        <taxon>Alphaproteobacteria</taxon>
        <taxon>Hyphomicrobiales</taxon>
        <taxon>Nitrobacteraceae</taxon>
        <taxon>Bradyrhizobium</taxon>
    </lineage>
</organism>
<dbReference type="KEGG" id="bot:CIT37_15395"/>
<protein>
    <submittedName>
        <fullName evidence="1">Uncharacterized protein</fullName>
    </submittedName>
</protein>
<proteinExistence type="predicted"/>
<dbReference type="OrthoDB" id="8373540at2"/>
<reference evidence="1 2" key="1">
    <citation type="journal article" date="2014" name="Int. J. Syst. Evol. Microbiol.">
        <title>Bradyrhizobium ottawaense sp. nov., a symbiotic nitrogen fixing bacterium from root nodules of soybeans in Canada.</title>
        <authorList>
            <person name="Yu X."/>
            <person name="Cloutier S."/>
            <person name="Tambong J.T."/>
            <person name="Bromfield E.S."/>
        </authorList>
    </citation>
    <scope>NUCLEOTIDE SEQUENCE [LARGE SCALE GENOMIC DNA]</scope>
    <source>
        <strain evidence="1 2">OO99</strain>
    </source>
</reference>
<sequence>MSAESPPPTSLAAWARQEQRRVFTLHGVESCPRASKSACAPQSGATMMPTFIASYDLKEARPDPHEHFLTNAIEYGWFPWILDHDDTLFTLPNTTLEGSFVDQTQAVAALNAARIETEKELGITVMMEKWIVSLGCVFVLRGSPRPCRSRHRLL</sequence>
<dbReference type="Proteomes" id="UP000215703">
    <property type="component" value="Chromosome"/>
</dbReference>
<accession>A0A2U8P6N3</accession>
<evidence type="ECO:0000313" key="1">
    <source>
        <dbReference type="EMBL" id="AWL93402.1"/>
    </source>
</evidence>
<reference evidence="1 2" key="2">
    <citation type="journal article" date="2017" name="Syst. Appl. Microbiol.">
        <title>Soybeans inoculated with root zone soils of Canadian native legumes harbour diverse and novel Bradyrhizobium spp. that possess agricultural potential.</title>
        <authorList>
            <person name="Bromfield E.S.P."/>
            <person name="Cloutier S."/>
            <person name="Tambong J.T."/>
            <person name="Tran Thi T.V."/>
        </authorList>
    </citation>
    <scope>NUCLEOTIDE SEQUENCE [LARGE SCALE GENOMIC DNA]</scope>
    <source>
        <strain evidence="1 2">OO99</strain>
    </source>
</reference>
<name>A0A2U8P6N3_9BRAD</name>
<dbReference type="EMBL" id="CP029425">
    <property type="protein sequence ID" value="AWL93402.1"/>
    <property type="molecule type" value="Genomic_DNA"/>
</dbReference>
<evidence type="ECO:0000313" key="2">
    <source>
        <dbReference type="Proteomes" id="UP000215703"/>
    </source>
</evidence>
<gene>
    <name evidence="1" type="ORF">CIT37_15395</name>
</gene>
<dbReference type="AlphaFoldDB" id="A0A2U8P6N3"/>